<organism evidence="2 3">
    <name type="scientific">Novosphingobium organovorum</name>
    <dbReference type="NCBI Taxonomy" id="2930092"/>
    <lineage>
        <taxon>Bacteria</taxon>
        <taxon>Pseudomonadati</taxon>
        <taxon>Pseudomonadota</taxon>
        <taxon>Alphaproteobacteria</taxon>
        <taxon>Sphingomonadales</taxon>
        <taxon>Sphingomonadaceae</taxon>
        <taxon>Novosphingobium</taxon>
    </lineage>
</organism>
<comment type="caution">
    <text evidence="2">The sequence shown here is derived from an EMBL/GenBank/DDBJ whole genome shotgun (WGS) entry which is preliminary data.</text>
</comment>
<accession>A0ABT0BBE9</accession>
<dbReference type="EMBL" id="JALHLF010000012">
    <property type="protein sequence ID" value="MCJ2182178.1"/>
    <property type="molecule type" value="Genomic_DNA"/>
</dbReference>
<protein>
    <submittedName>
        <fullName evidence="2">DUF3883 domain-containing protein</fullName>
    </submittedName>
</protein>
<evidence type="ECO:0000313" key="2">
    <source>
        <dbReference type="EMBL" id="MCJ2182178.1"/>
    </source>
</evidence>
<name>A0ABT0BBE9_9SPHN</name>
<feature type="compositionally biased region" description="Basic and acidic residues" evidence="1">
    <location>
        <begin position="911"/>
        <end position="931"/>
    </location>
</feature>
<reference evidence="2" key="1">
    <citation type="submission" date="2022-03" db="EMBL/GenBank/DDBJ databases">
        <title>Identification of a novel bacterium isolated from mangrove sediments.</title>
        <authorList>
            <person name="Pan X."/>
        </authorList>
    </citation>
    <scope>NUCLEOTIDE SEQUENCE</scope>
    <source>
        <strain evidence="2">B1949</strain>
    </source>
</reference>
<feature type="region of interest" description="Disordered" evidence="1">
    <location>
        <begin position="902"/>
        <end position="931"/>
    </location>
</feature>
<proteinExistence type="predicted"/>
<dbReference type="RefSeq" id="WP_244017837.1">
    <property type="nucleotide sequence ID" value="NZ_JALHLF010000012.1"/>
</dbReference>
<keyword evidence="3" id="KW-1185">Reference proteome</keyword>
<feature type="region of interest" description="Disordered" evidence="1">
    <location>
        <begin position="977"/>
        <end position="1001"/>
    </location>
</feature>
<gene>
    <name evidence="2" type="ORF">MTR62_05625</name>
</gene>
<feature type="compositionally biased region" description="Basic residues" evidence="1">
    <location>
        <begin position="986"/>
        <end position="998"/>
    </location>
</feature>
<dbReference type="Proteomes" id="UP001162881">
    <property type="component" value="Unassembled WGS sequence"/>
</dbReference>
<evidence type="ECO:0000313" key="3">
    <source>
        <dbReference type="Proteomes" id="UP001162881"/>
    </source>
</evidence>
<evidence type="ECO:0000256" key="1">
    <source>
        <dbReference type="SAM" id="MobiDB-lite"/>
    </source>
</evidence>
<sequence length="1146" mass="128417">MASKFAILNDAIAMTPEVVSDFLKAGLLRRYDPLHALQSVQSTFGDKPAPKRRQAALKWAFDVWRSEGPKSEKILKAVDLHVETRSGWQPASSARFSEGWTSEGRKLSTYLSESAPLSLDCARAADLLLLQEPDWAPKLEGGRKQWIEFLRAAGVRDGLPLLADEEAPMSGTPICIWNSFRSTPAVKLGRSAAWVTLNSKSHLPNPLTDYSRKGELWRIPGQIEHSKLPTEARHRLAELIMIQLANEDQQWLRWKLGRYERWGAEQNECTLHTPAAAFIALARWMPVDGETGRFERPSSLWWSTERKQRPPRYVDRPRERLAELIDEEKHLSSAMFSTPVAMRDWSRKDEAVRRLADLAGGIANLEPRDRVAFRKTYQAAWADMCKSELPLPATIPLAVVTSAGPAVLNGNADTKPRVFVTGDPLQAETKAVVAAGQPVLELAEAEHVGAALDRLTASGGFDVLGIDPKQVGVLVEDEPMVASLADPLLVADGLDWLPEAAVLANEVLGQGLERQISSATVDQRLRRIRLRQCGTIKLSVAGAAVEDVLPFYALPDDDLPTLVIGNHQDISWAVLADAAPALSTLLDRRMRSLEILLLRLAARGASLDPRQRPSDEALARALGCKLELVQEHSLALRTDGGFLVGRLLPVIACITDLDTAQSIGATLGSSALRSQVLRALEAIADRLPIPPTALLDELARPDLAEVRRALDLNYKRLNEMLIALGRPPLSNEGELRRLFETWKGELAGPALERLRRRFLPEFQSGSTLDRYVTLRSLDFLEFQEDWILDRERLDKGDVQALLDARLDELVGDDIQRELEPVQQVRAGSRRALARFIDAAAPVVGAWCFREKQVNPWTDGSLAVLKTIDQQGLLDFATVEPDGELTTVVRAKCWPAGMPQTVDATALGLDPDDLRGEKQREQDRKDQVEAERRTISFGSIPLDTRAREFARSLTDLAEASMADGEWLTRSRRRFNLVEQAQSETRRGRTSGKSGRRRRPERLTEDVKSAMGFASEYLASRFLAEKHKERFNDRCWVSENRRLLEIDWDGDDALGFDFRVQTVEVEWRYEVKSNLDDAFEFEFTQNEMRIAAECAADTTRRYRILYVPFAFDPTRWRVMELPNPMSSRGRSLFKALGTGATRFKFETR</sequence>